<keyword evidence="14" id="KW-1185">Reference proteome</keyword>
<comment type="catalytic activity">
    <reaction evidence="1">
        <text>ATP + protein L-histidine = ADP + protein N-phospho-L-histidine.</text>
        <dbReference type="EC" id="2.7.13.3"/>
    </reaction>
</comment>
<dbReference type="InterPro" id="IPR001789">
    <property type="entry name" value="Sig_transdc_resp-reg_receiver"/>
</dbReference>
<evidence type="ECO:0000313" key="14">
    <source>
        <dbReference type="Proteomes" id="UP000285569"/>
    </source>
</evidence>
<dbReference type="CDD" id="cd00156">
    <property type="entry name" value="REC"/>
    <property type="match status" value="1"/>
</dbReference>
<keyword evidence="4" id="KW-0808">Transferase</keyword>
<dbReference type="InterPro" id="IPR003661">
    <property type="entry name" value="HisK_dim/P_dom"/>
</dbReference>
<dbReference type="PANTHER" id="PTHR43065">
    <property type="entry name" value="SENSOR HISTIDINE KINASE"/>
    <property type="match status" value="1"/>
</dbReference>
<dbReference type="SUPFAM" id="SSF55785">
    <property type="entry name" value="PYP-like sensor domain (PAS domain)"/>
    <property type="match status" value="1"/>
</dbReference>
<dbReference type="Gene3D" id="3.30.565.10">
    <property type="entry name" value="Histidine kinase-like ATPase, C-terminal domain"/>
    <property type="match status" value="1"/>
</dbReference>
<dbReference type="InterPro" id="IPR004358">
    <property type="entry name" value="Sig_transdc_His_kin-like_C"/>
</dbReference>
<dbReference type="PROSITE" id="PS50110">
    <property type="entry name" value="RESPONSE_REGULATORY"/>
    <property type="match status" value="1"/>
</dbReference>
<dbReference type="Pfam" id="PF00072">
    <property type="entry name" value="Response_reg"/>
    <property type="match status" value="1"/>
</dbReference>
<dbReference type="CDD" id="cd00082">
    <property type="entry name" value="HisKA"/>
    <property type="match status" value="1"/>
</dbReference>
<evidence type="ECO:0000256" key="5">
    <source>
        <dbReference type="ARBA" id="ARBA00022741"/>
    </source>
</evidence>
<comment type="caution">
    <text evidence="13">The sequence shown here is derived from an EMBL/GenBank/DDBJ whole genome shotgun (WGS) entry which is preliminary data.</text>
</comment>
<dbReference type="SUPFAM" id="SSF55874">
    <property type="entry name" value="ATPase domain of HSP90 chaperone/DNA topoisomerase II/histidine kinase"/>
    <property type="match status" value="1"/>
</dbReference>
<proteinExistence type="predicted"/>
<dbReference type="PRINTS" id="PR00344">
    <property type="entry name" value="BCTRLSENSOR"/>
</dbReference>
<dbReference type="SUPFAM" id="SSF47384">
    <property type="entry name" value="Homodimeric domain of signal transducing histidine kinase"/>
    <property type="match status" value="1"/>
</dbReference>
<dbReference type="Pfam" id="PF00512">
    <property type="entry name" value="HisKA"/>
    <property type="match status" value="1"/>
</dbReference>
<dbReference type="Gene3D" id="3.40.50.2300">
    <property type="match status" value="1"/>
</dbReference>
<dbReference type="Gene3D" id="3.30.450.20">
    <property type="entry name" value="PAS domain"/>
    <property type="match status" value="1"/>
</dbReference>
<dbReference type="InterPro" id="IPR036097">
    <property type="entry name" value="HisK_dim/P_sf"/>
</dbReference>
<evidence type="ECO:0000256" key="2">
    <source>
        <dbReference type="ARBA" id="ARBA00012438"/>
    </source>
</evidence>
<keyword evidence="7" id="KW-0067">ATP-binding</keyword>
<dbReference type="SUPFAM" id="SSF52172">
    <property type="entry name" value="CheY-like"/>
    <property type="match status" value="1"/>
</dbReference>
<dbReference type="CDD" id="cd00130">
    <property type="entry name" value="PAS"/>
    <property type="match status" value="1"/>
</dbReference>
<protein>
    <recommendedName>
        <fullName evidence="2">histidine kinase</fullName>
        <ecNumber evidence="2">2.7.13.3</ecNumber>
    </recommendedName>
</protein>
<keyword evidence="5" id="KW-0547">Nucleotide-binding</keyword>
<keyword evidence="3 9" id="KW-0597">Phosphoprotein</keyword>
<dbReference type="PROSITE" id="PS50113">
    <property type="entry name" value="PAC"/>
    <property type="match status" value="1"/>
</dbReference>
<gene>
    <name evidence="13" type="ORF">DLM77_17165</name>
</gene>
<evidence type="ECO:0000259" key="12">
    <source>
        <dbReference type="PROSITE" id="PS50113"/>
    </source>
</evidence>
<dbReference type="InterPro" id="IPR000014">
    <property type="entry name" value="PAS"/>
</dbReference>
<dbReference type="InterPro" id="IPR005467">
    <property type="entry name" value="His_kinase_dom"/>
</dbReference>
<keyword evidence="8" id="KW-0902">Two-component regulatory system</keyword>
<evidence type="ECO:0000256" key="6">
    <source>
        <dbReference type="ARBA" id="ARBA00022777"/>
    </source>
</evidence>
<dbReference type="InterPro" id="IPR003594">
    <property type="entry name" value="HATPase_dom"/>
</dbReference>
<dbReference type="Proteomes" id="UP000285569">
    <property type="component" value="Unassembled WGS sequence"/>
</dbReference>
<evidence type="ECO:0000313" key="13">
    <source>
        <dbReference type="EMBL" id="RHX78173.1"/>
    </source>
</evidence>
<feature type="modified residue" description="4-aspartylphosphate" evidence="9">
    <location>
        <position position="464"/>
    </location>
</feature>
<evidence type="ECO:0000256" key="1">
    <source>
        <dbReference type="ARBA" id="ARBA00000085"/>
    </source>
</evidence>
<dbReference type="SMART" id="SM00388">
    <property type="entry name" value="HisKA"/>
    <property type="match status" value="1"/>
</dbReference>
<feature type="domain" description="PAC" evidence="12">
    <location>
        <begin position="104"/>
        <end position="156"/>
    </location>
</feature>
<evidence type="ECO:0000259" key="10">
    <source>
        <dbReference type="PROSITE" id="PS50109"/>
    </source>
</evidence>
<dbReference type="PANTHER" id="PTHR43065:SF46">
    <property type="entry name" value="C4-DICARBOXYLATE TRANSPORT SENSOR PROTEIN DCTB"/>
    <property type="match status" value="1"/>
</dbReference>
<evidence type="ECO:0000256" key="8">
    <source>
        <dbReference type="ARBA" id="ARBA00023012"/>
    </source>
</evidence>
<evidence type="ECO:0000256" key="7">
    <source>
        <dbReference type="ARBA" id="ARBA00022840"/>
    </source>
</evidence>
<organism evidence="13 14">
    <name type="scientific">Leptospira yasudae</name>
    <dbReference type="NCBI Taxonomy" id="2202201"/>
    <lineage>
        <taxon>Bacteria</taxon>
        <taxon>Pseudomonadati</taxon>
        <taxon>Spirochaetota</taxon>
        <taxon>Spirochaetia</taxon>
        <taxon>Leptospirales</taxon>
        <taxon>Leptospiraceae</taxon>
        <taxon>Leptospira</taxon>
    </lineage>
</organism>
<feature type="domain" description="Response regulatory" evidence="11">
    <location>
        <begin position="413"/>
        <end position="529"/>
    </location>
</feature>
<dbReference type="InterPro" id="IPR000700">
    <property type="entry name" value="PAS-assoc_C"/>
</dbReference>
<evidence type="ECO:0000256" key="4">
    <source>
        <dbReference type="ARBA" id="ARBA00022679"/>
    </source>
</evidence>
<dbReference type="PROSITE" id="PS50109">
    <property type="entry name" value="HIS_KIN"/>
    <property type="match status" value="1"/>
</dbReference>
<dbReference type="EMBL" id="QHCR01000008">
    <property type="protein sequence ID" value="RHX78173.1"/>
    <property type="molecule type" value="Genomic_DNA"/>
</dbReference>
<feature type="domain" description="Histidine kinase" evidence="10">
    <location>
        <begin position="169"/>
        <end position="391"/>
    </location>
</feature>
<evidence type="ECO:0000256" key="3">
    <source>
        <dbReference type="ARBA" id="ARBA00022553"/>
    </source>
</evidence>
<dbReference type="InterPro" id="IPR035965">
    <property type="entry name" value="PAS-like_dom_sf"/>
</dbReference>
<dbReference type="Pfam" id="PF08447">
    <property type="entry name" value="PAS_3"/>
    <property type="match status" value="1"/>
</dbReference>
<dbReference type="Gene3D" id="1.10.287.130">
    <property type="match status" value="1"/>
</dbReference>
<name>A0ABX9LZ02_9LEPT</name>
<dbReference type="NCBIfam" id="TIGR00229">
    <property type="entry name" value="sensory_box"/>
    <property type="match status" value="1"/>
</dbReference>
<dbReference type="InterPro" id="IPR001610">
    <property type="entry name" value="PAC"/>
</dbReference>
<evidence type="ECO:0000259" key="11">
    <source>
        <dbReference type="PROSITE" id="PS50110"/>
    </source>
</evidence>
<dbReference type="SMART" id="SM00448">
    <property type="entry name" value="REC"/>
    <property type="match status" value="1"/>
</dbReference>
<keyword evidence="6 13" id="KW-0418">Kinase</keyword>
<accession>A0ABX9LZ02</accession>
<evidence type="ECO:0000256" key="9">
    <source>
        <dbReference type="PROSITE-ProRule" id="PRU00169"/>
    </source>
</evidence>
<reference evidence="14" key="1">
    <citation type="submission" date="2018-05" db="EMBL/GenBank/DDBJ databases">
        <title>Leptospira yasudae sp. nov. and Leptospira stimsonii sp. nov., two pathogenic species of the genus Leptospira isolated from environmental sources.</title>
        <authorList>
            <person name="Casanovas-Massana A."/>
            <person name="Hamond C."/>
            <person name="Santos L.A."/>
            <person name="Hacker K.P."/>
            <person name="Balassiano I."/>
            <person name="Medeiros M.A."/>
            <person name="Reis M.G."/>
            <person name="Ko A.I."/>
            <person name="Wunder E.A."/>
        </authorList>
    </citation>
    <scope>NUCLEOTIDE SEQUENCE [LARGE SCALE GENOMIC DNA]</scope>
    <source>
        <strain evidence="14">B21</strain>
    </source>
</reference>
<dbReference type="EC" id="2.7.13.3" evidence="2"/>
<dbReference type="SMART" id="SM00387">
    <property type="entry name" value="HATPase_c"/>
    <property type="match status" value="1"/>
</dbReference>
<dbReference type="SMART" id="SM00086">
    <property type="entry name" value="PAC"/>
    <property type="match status" value="1"/>
</dbReference>
<dbReference type="Pfam" id="PF02518">
    <property type="entry name" value="HATPase_c"/>
    <property type="match status" value="1"/>
</dbReference>
<dbReference type="InterPro" id="IPR013655">
    <property type="entry name" value="PAS_fold_3"/>
</dbReference>
<sequence>MQDCLEKNCDETANESVRNESSTAELKEALERFRILAETIDEVFWMKEAASNRLIYVSSAYERIWKRSLKSLYENPDSWLEAVHPEDLPILTNILDRKRDRTDFNERFRILHTDGSIKWIRIQSFRVFDANGRLDRIVGVARDVTQQHELERQLAHSQRMESIGSLAGGVAHDFNNILTVIMGFASLIEQNPNDVQKLRQSVQIIQNTAERGASLVKQLLTLARKTESHFKSIIFNNLILEAANIARSTFPKSIRIHTDLQNEPIKIRADYTQIHQIFVNLILNAKDAMPTGGDLSIRLRETDSPPGPIRTKHSKNRKYAILEVSDTGIGMDETTKQKIFDPFFTTKGLGKGTGLGLSLVYGIVENHSGEIRVDSIPGKGSTFGVYLPIEDVTSFAPAPPKEFEKQNVRSRKTILLVEDEQMIREPLTNYLTKIGYEVLAAEDGEVALDLFSKHKNRIQTVICDLNLPKRNGLEVLKRIRSEDPSIPLILASGYMDPQCKEAIETLGLDRAIQKPYDFKTMSRILGELNVDRKE</sequence>
<reference evidence="13 14" key="2">
    <citation type="journal article" date="2020" name="Int. J. Syst. Evol. Microbiol.">
        <title>Leptospira yasudae sp. nov. and Leptospira stimsonii sp. nov., two new species of the pathogenic group isolated from environmental sources.</title>
        <authorList>
            <person name="Casanovas-Massana A."/>
            <person name="Hamond C."/>
            <person name="Santos L.A."/>
            <person name="de Oliveira D."/>
            <person name="Hacker K.P."/>
            <person name="Balassiano I."/>
            <person name="Costa F."/>
            <person name="Medeiros M.A."/>
            <person name="Reis M.G."/>
            <person name="Ko A.I."/>
            <person name="Wunder E.A."/>
        </authorList>
    </citation>
    <scope>NUCLEOTIDE SEQUENCE [LARGE SCALE GENOMIC DNA]</scope>
    <source>
        <strain evidence="13 14">B21</strain>
    </source>
</reference>
<dbReference type="GO" id="GO:0016301">
    <property type="term" value="F:kinase activity"/>
    <property type="evidence" value="ECO:0007669"/>
    <property type="project" value="UniProtKB-KW"/>
</dbReference>
<dbReference type="RefSeq" id="WP_118957265.1">
    <property type="nucleotide sequence ID" value="NZ_QHCR01000008.1"/>
</dbReference>
<dbReference type="InterPro" id="IPR011006">
    <property type="entry name" value="CheY-like_superfamily"/>
</dbReference>
<dbReference type="InterPro" id="IPR036890">
    <property type="entry name" value="HATPase_C_sf"/>
</dbReference>